<dbReference type="InterPro" id="IPR036388">
    <property type="entry name" value="WH-like_DNA-bd_sf"/>
</dbReference>
<feature type="domain" description="HTH deoR-type" evidence="4">
    <location>
        <begin position="3"/>
        <end position="58"/>
    </location>
</feature>
<protein>
    <submittedName>
        <fullName evidence="5">DeoR/GlpR family DNA-binding transcription regulator</fullName>
    </submittedName>
</protein>
<keyword evidence="2 5" id="KW-0238">DNA-binding</keyword>
<comment type="caution">
    <text evidence="5">The sequence shown here is derived from an EMBL/GenBank/DDBJ whole genome shotgun (WGS) entry which is preliminary data.</text>
</comment>
<proteinExistence type="predicted"/>
<keyword evidence="6" id="KW-1185">Reference proteome</keyword>
<dbReference type="InterPro" id="IPR014036">
    <property type="entry name" value="DeoR-like_C"/>
</dbReference>
<dbReference type="PROSITE" id="PS51000">
    <property type="entry name" value="HTH_DEOR_2"/>
    <property type="match status" value="1"/>
</dbReference>
<evidence type="ECO:0000313" key="5">
    <source>
        <dbReference type="EMBL" id="MDK9494905.1"/>
    </source>
</evidence>
<evidence type="ECO:0000256" key="3">
    <source>
        <dbReference type="ARBA" id="ARBA00023163"/>
    </source>
</evidence>
<dbReference type="SMART" id="SM01134">
    <property type="entry name" value="DeoRC"/>
    <property type="match status" value="1"/>
</dbReference>
<dbReference type="RefSeq" id="WP_285340633.1">
    <property type="nucleotide sequence ID" value="NZ_JASITI010000003.1"/>
</dbReference>
<dbReference type="PANTHER" id="PTHR30363">
    <property type="entry name" value="HTH-TYPE TRANSCRIPTIONAL REGULATOR SRLR-RELATED"/>
    <property type="match status" value="1"/>
</dbReference>
<dbReference type="Proteomes" id="UP001223390">
    <property type="component" value="Unassembled WGS sequence"/>
</dbReference>
<dbReference type="PRINTS" id="PR00037">
    <property type="entry name" value="HTHLACR"/>
</dbReference>
<dbReference type="GO" id="GO:0003677">
    <property type="term" value="F:DNA binding"/>
    <property type="evidence" value="ECO:0007669"/>
    <property type="project" value="UniProtKB-KW"/>
</dbReference>
<evidence type="ECO:0000256" key="1">
    <source>
        <dbReference type="ARBA" id="ARBA00023015"/>
    </source>
</evidence>
<dbReference type="InterPro" id="IPR036390">
    <property type="entry name" value="WH_DNA-bd_sf"/>
</dbReference>
<dbReference type="InterPro" id="IPR037171">
    <property type="entry name" value="NagB/RpiA_transferase-like"/>
</dbReference>
<gene>
    <name evidence="5" type="ORF">QEZ40_003543</name>
</gene>
<keyword evidence="3" id="KW-0804">Transcription</keyword>
<keyword evidence="1" id="KW-0805">Transcription regulation</keyword>
<dbReference type="SMART" id="SM00420">
    <property type="entry name" value="HTH_DEOR"/>
    <property type="match status" value="1"/>
</dbReference>
<dbReference type="SUPFAM" id="SSF46785">
    <property type="entry name" value="Winged helix' DNA-binding domain"/>
    <property type="match status" value="1"/>
</dbReference>
<evidence type="ECO:0000259" key="4">
    <source>
        <dbReference type="PROSITE" id="PS51000"/>
    </source>
</evidence>
<dbReference type="Pfam" id="PF00455">
    <property type="entry name" value="DeoRC"/>
    <property type="match status" value="1"/>
</dbReference>
<dbReference type="InterPro" id="IPR018356">
    <property type="entry name" value="Tscrpt_reg_HTH_DeoR_CS"/>
</dbReference>
<dbReference type="InterPro" id="IPR050313">
    <property type="entry name" value="Carb_Metab_HTH_regulators"/>
</dbReference>
<dbReference type="Pfam" id="PF08220">
    <property type="entry name" value="HTH_DeoR"/>
    <property type="match status" value="1"/>
</dbReference>
<accession>A0ABT7GMU5</accession>
<dbReference type="PANTHER" id="PTHR30363:SF44">
    <property type="entry name" value="AGA OPERON TRANSCRIPTIONAL REPRESSOR-RELATED"/>
    <property type="match status" value="1"/>
</dbReference>
<dbReference type="InterPro" id="IPR001034">
    <property type="entry name" value="DeoR_HTH"/>
</dbReference>
<reference evidence="5 6" key="1">
    <citation type="submission" date="2023-05" db="EMBL/GenBank/DDBJ databases">
        <title>Sequencing and Assembly of Streptomyces sp. NP73.</title>
        <authorList>
            <person name="Konwar A.N."/>
            <person name="Saikia K."/>
            <person name="Thakur D."/>
        </authorList>
    </citation>
    <scope>NUCLEOTIDE SEQUENCE [LARGE SCALE GENOMIC DNA]</scope>
    <source>
        <strain evidence="5 6">NP73</strain>
    </source>
</reference>
<dbReference type="SUPFAM" id="SSF100950">
    <property type="entry name" value="NagB/RpiA/CoA transferase-like"/>
    <property type="match status" value="1"/>
</dbReference>
<dbReference type="Gene3D" id="1.10.10.10">
    <property type="entry name" value="Winged helix-like DNA-binding domain superfamily/Winged helix DNA-binding domain"/>
    <property type="match status" value="1"/>
</dbReference>
<evidence type="ECO:0000256" key="2">
    <source>
        <dbReference type="ARBA" id="ARBA00023125"/>
    </source>
</evidence>
<sequence>MTREERWRRLLDLLVERDGLEVEAAAEALGVSAATIRRDLDQLAEQQLLVRTRGGAVPHGVSYELPLRYRTSRRAAEKRRISEAVAALIAPGEVVGLTGGTTTTEVARALAARPDLAGPAGGSPALTVVTNALNIAGELAIRPQFKIVLTGGVARPQSYELTGPLAQRTLGMLSMDTAVLGVDAFDPADGAATRHEDEAAVNALLCERARRLVVAADSTKLGVRAFARICATSAVDVLVTDTALTEAAARPFRDAGVEVVRV</sequence>
<dbReference type="Gene3D" id="3.40.50.1360">
    <property type="match status" value="1"/>
</dbReference>
<organism evidence="5 6">
    <name type="scientific">Streptomyces katrae</name>
    <dbReference type="NCBI Taxonomy" id="68223"/>
    <lineage>
        <taxon>Bacteria</taxon>
        <taxon>Bacillati</taxon>
        <taxon>Actinomycetota</taxon>
        <taxon>Actinomycetes</taxon>
        <taxon>Kitasatosporales</taxon>
        <taxon>Streptomycetaceae</taxon>
        <taxon>Streptomyces</taxon>
    </lineage>
</organism>
<dbReference type="PROSITE" id="PS00894">
    <property type="entry name" value="HTH_DEOR_1"/>
    <property type="match status" value="1"/>
</dbReference>
<dbReference type="EMBL" id="JASITI010000003">
    <property type="protein sequence ID" value="MDK9494905.1"/>
    <property type="molecule type" value="Genomic_DNA"/>
</dbReference>
<evidence type="ECO:0000313" key="6">
    <source>
        <dbReference type="Proteomes" id="UP001223390"/>
    </source>
</evidence>
<name>A0ABT7GMU5_9ACTN</name>